<dbReference type="InterPro" id="IPR011008">
    <property type="entry name" value="Dimeric_a/b-barrel"/>
</dbReference>
<dbReference type="Gene3D" id="3.30.70.920">
    <property type="match status" value="1"/>
</dbReference>
<dbReference type="PANTHER" id="PTHR30154">
    <property type="entry name" value="LEUCINE-RESPONSIVE REGULATORY PROTEIN"/>
    <property type="match status" value="1"/>
</dbReference>
<organism evidence="6 7">
    <name type="scientific">Acidianus brierleyi</name>
    <dbReference type="NCBI Taxonomy" id="41673"/>
    <lineage>
        <taxon>Archaea</taxon>
        <taxon>Thermoproteota</taxon>
        <taxon>Thermoprotei</taxon>
        <taxon>Sulfolobales</taxon>
        <taxon>Sulfolobaceae</taxon>
        <taxon>Acidianus</taxon>
    </lineage>
</organism>
<dbReference type="InterPro" id="IPR036390">
    <property type="entry name" value="WH_DNA-bd_sf"/>
</dbReference>
<dbReference type="Proteomes" id="UP000248044">
    <property type="component" value="Chromosome"/>
</dbReference>
<dbReference type="InterPro" id="IPR019888">
    <property type="entry name" value="Tscrpt_reg_AsnC-like"/>
</dbReference>
<evidence type="ECO:0000259" key="5">
    <source>
        <dbReference type="PROSITE" id="PS50956"/>
    </source>
</evidence>
<dbReference type="GO" id="GO:0043200">
    <property type="term" value="P:response to amino acid"/>
    <property type="evidence" value="ECO:0007669"/>
    <property type="project" value="TreeGrafter"/>
</dbReference>
<dbReference type="AlphaFoldDB" id="A0A2U9IJ54"/>
<dbReference type="CDD" id="cd00090">
    <property type="entry name" value="HTH_ARSR"/>
    <property type="match status" value="1"/>
</dbReference>
<proteinExistence type="predicted"/>
<dbReference type="InterPro" id="IPR019887">
    <property type="entry name" value="Tscrpt_reg_AsnC/Lrp_C"/>
</dbReference>
<gene>
    <name evidence="6" type="ORF">DFR85_15195</name>
</gene>
<dbReference type="Pfam" id="PF01037">
    <property type="entry name" value="AsnC_trans_reg"/>
    <property type="match status" value="1"/>
</dbReference>
<feature type="domain" description="HTH asnC-type" evidence="5">
    <location>
        <begin position="1"/>
        <end position="62"/>
    </location>
</feature>
<evidence type="ECO:0000313" key="7">
    <source>
        <dbReference type="Proteomes" id="UP000248044"/>
    </source>
</evidence>
<accession>A0A2U9IJ54</accession>
<dbReference type="GO" id="GO:0005829">
    <property type="term" value="C:cytosol"/>
    <property type="evidence" value="ECO:0007669"/>
    <property type="project" value="TreeGrafter"/>
</dbReference>
<keyword evidence="2" id="KW-0238">DNA-binding</keyword>
<dbReference type="Pfam" id="PF13412">
    <property type="entry name" value="HTH_24"/>
    <property type="match status" value="1"/>
</dbReference>
<dbReference type="InterPro" id="IPR036388">
    <property type="entry name" value="WH-like_DNA-bd_sf"/>
</dbReference>
<reference evidence="6 7" key="1">
    <citation type="submission" date="2018-05" db="EMBL/GenBank/DDBJ databases">
        <title>Complete Genome Sequences of Extremely Thermoacidophilic, Metal-Mobilizing Type-Strain Members of the Archaeal Family Sulfolobaceae: Acidianus brierleyi DSM-1651T, Acidianus sulfidivorans DSM-18786T, Metallosphaera hakonensis DSM-7519T, and Metallosphaera prunae DSM-10039T.</title>
        <authorList>
            <person name="Counts J.A."/>
            <person name="Kelly R.M."/>
        </authorList>
    </citation>
    <scope>NUCLEOTIDE SEQUENCE [LARGE SCALE GENOMIC DNA]</scope>
    <source>
        <strain evidence="6 7">DSM 1651</strain>
    </source>
</reference>
<evidence type="ECO:0000256" key="1">
    <source>
        <dbReference type="ARBA" id="ARBA00023015"/>
    </source>
</evidence>
<dbReference type="KEGG" id="abri:DFR85_15195"/>
<evidence type="ECO:0000256" key="3">
    <source>
        <dbReference type="ARBA" id="ARBA00023163"/>
    </source>
</evidence>
<dbReference type="SUPFAM" id="SSF46785">
    <property type="entry name" value="Winged helix' DNA-binding domain"/>
    <property type="match status" value="1"/>
</dbReference>
<dbReference type="InterPro" id="IPR000485">
    <property type="entry name" value="AsnC-type_HTH_dom"/>
</dbReference>
<dbReference type="PRINTS" id="PR00033">
    <property type="entry name" value="HTHASNC"/>
</dbReference>
<dbReference type="InterPro" id="IPR011991">
    <property type="entry name" value="ArsR-like_HTH"/>
</dbReference>
<dbReference type="SMART" id="SM00344">
    <property type="entry name" value="HTH_ASNC"/>
    <property type="match status" value="1"/>
</dbReference>
<comment type="pathway">
    <text evidence="4">Amino-acid biosynthesis.</text>
</comment>
<keyword evidence="7" id="KW-1185">Reference proteome</keyword>
<dbReference type="SUPFAM" id="SSF54909">
    <property type="entry name" value="Dimeric alpha+beta barrel"/>
    <property type="match status" value="1"/>
</dbReference>
<evidence type="ECO:0000256" key="4">
    <source>
        <dbReference type="ARBA" id="ARBA00029440"/>
    </source>
</evidence>
<keyword evidence="3" id="KW-0804">Transcription</keyword>
<dbReference type="PANTHER" id="PTHR30154:SF34">
    <property type="entry name" value="TRANSCRIPTIONAL REGULATOR AZLB"/>
    <property type="match status" value="1"/>
</dbReference>
<dbReference type="Gene3D" id="1.10.10.10">
    <property type="entry name" value="Winged helix-like DNA-binding domain superfamily/Winged helix DNA-binding domain"/>
    <property type="match status" value="1"/>
</dbReference>
<evidence type="ECO:0000256" key="2">
    <source>
        <dbReference type="ARBA" id="ARBA00023125"/>
    </source>
</evidence>
<sequence length="149" mass="17589">MDELDLKILKRIQKDGRYNLQDLSNEFRIPKSTILYRIRRMEKDGIITGYYTGINVRKLGYDYLVITLIKSKYGKEHYDNVAKELSKLPGVWGVYFVLGNIDFIVMARFKNREDFMTNYLNKITTIKGIQSSNTHIILDIAKDNFYEIF</sequence>
<protein>
    <submittedName>
        <fullName evidence="6">Lrp/AsnC family transcriptional regulator</fullName>
    </submittedName>
</protein>
<evidence type="ECO:0000313" key="6">
    <source>
        <dbReference type="EMBL" id="AWR96072.1"/>
    </source>
</evidence>
<dbReference type="PROSITE" id="PS50956">
    <property type="entry name" value="HTH_ASNC_2"/>
    <property type="match status" value="1"/>
</dbReference>
<dbReference type="GO" id="GO:0043565">
    <property type="term" value="F:sequence-specific DNA binding"/>
    <property type="evidence" value="ECO:0007669"/>
    <property type="project" value="InterPro"/>
</dbReference>
<keyword evidence="1" id="KW-0805">Transcription regulation</keyword>
<dbReference type="EMBL" id="CP029289">
    <property type="protein sequence ID" value="AWR96072.1"/>
    <property type="molecule type" value="Genomic_DNA"/>
</dbReference>
<dbReference type="OrthoDB" id="6995at2157"/>
<name>A0A2U9IJ54_9CREN</name>